<dbReference type="OrthoDB" id="2349701at2759"/>
<feature type="non-terminal residue" evidence="1">
    <location>
        <position position="73"/>
    </location>
</feature>
<dbReference type="AlphaFoldDB" id="A0A9N9KIY0"/>
<name>A0A9N9KIY0_9GLOM</name>
<dbReference type="SUPFAM" id="SSF57667">
    <property type="entry name" value="beta-beta-alpha zinc fingers"/>
    <property type="match status" value="1"/>
</dbReference>
<evidence type="ECO:0000313" key="2">
    <source>
        <dbReference type="Proteomes" id="UP000789405"/>
    </source>
</evidence>
<accession>A0A9N9KIY0</accession>
<reference evidence="1" key="1">
    <citation type="submission" date="2021-06" db="EMBL/GenBank/DDBJ databases">
        <authorList>
            <person name="Kallberg Y."/>
            <person name="Tangrot J."/>
            <person name="Rosling A."/>
        </authorList>
    </citation>
    <scope>NUCLEOTIDE SEQUENCE</scope>
    <source>
        <strain evidence="1">MA453B</strain>
    </source>
</reference>
<sequence>VSAAKRAQASEYKNVFYADSGILFCCVCKIVVDHTHKSIIDNHCKSKKHQSNLELEKASPQKSRQITITSCHK</sequence>
<evidence type="ECO:0000313" key="1">
    <source>
        <dbReference type="EMBL" id="CAG8829276.1"/>
    </source>
</evidence>
<protein>
    <submittedName>
        <fullName evidence="1">17300_t:CDS:1</fullName>
    </submittedName>
</protein>
<comment type="caution">
    <text evidence="1">The sequence shown here is derived from an EMBL/GenBank/DDBJ whole genome shotgun (WGS) entry which is preliminary data.</text>
</comment>
<dbReference type="Proteomes" id="UP000789405">
    <property type="component" value="Unassembled WGS sequence"/>
</dbReference>
<keyword evidence="2" id="KW-1185">Reference proteome</keyword>
<proteinExistence type="predicted"/>
<feature type="non-terminal residue" evidence="1">
    <location>
        <position position="1"/>
    </location>
</feature>
<dbReference type="InterPro" id="IPR036236">
    <property type="entry name" value="Znf_C2H2_sf"/>
</dbReference>
<dbReference type="EMBL" id="CAJVPY010072874">
    <property type="protein sequence ID" value="CAG8829276.1"/>
    <property type="molecule type" value="Genomic_DNA"/>
</dbReference>
<organism evidence="1 2">
    <name type="scientific">Dentiscutata erythropus</name>
    <dbReference type="NCBI Taxonomy" id="1348616"/>
    <lineage>
        <taxon>Eukaryota</taxon>
        <taxon>Fungi</taxon>
        <taxon>Fungi incertae sedis</taxon>
        <taxon>Mucoromycota</taxon>
        <taxon>Glomeromycotina</taxon>
        <taxon>Glomeromycetes</taxon>
        <taxon>Diversisporales</taxon>
        <taxon>Gigasporaceae</taxon>
        <taxon>Dentiscutata</taxon>
    </lineage>
</organism>
<gene>
    <name evidence="1" type="ORF">DERYTH_LOCUS28654</name>
</gene>